<evidence type="ECO:0000256" key="7">
    <source>
        <dbReference type="RuleBase" id="RU369079"/>
    </source>
</evidence>
<protein>
    <recommendedName>
        <fullName evidence="7">TRAP transporter small permease protein</fullName>
    </recommendedName>
</protein>
<dbReference type="Pfam" id="PF04290">
    <property type="entry name" value="DctQ"/>
    <property type="match status" value="1"/>
</dbReference>
<evidence type="ECO:0000313" key="10">
    <source>
        <dbReference type="Proteomes" id="UP000027471"/>
    </source>
</evidence>
<comment type="subcellular location">
    <subcellularLocation>
        <location evidence="7">Cell inner membrane</location>
        <topology evidence="7">Multi-pass membrane protein</topology>
    </subcellularLocation>
    <subcellularLocation>
        <location evidence="1">Cell membrane</location>
        <topology evidence="1">Multi-pass membrane protein</topology>
    </subcellularLocation>
</comment>
<keyword evidence="2 7" id="KW-0813">Transport</keyword>
<dbReference type="OrthoDB" id="6183232at2"/>
<proteinExistence type="inferred from homology"/>
<comment type="function">
    <text evidence="7">Part of the tripartite ATP-independent periplasmic (TRAP) transport system.</text>
</comment>
<dbReference type="GO" id="GO:0022857">
    <property type="term" value="F:transmembrane transporter activity"/>
    <property type="evidence" value="ECO:0007669"/>
    <property type="project" value="UniProtKB-UniRule"/>
</dbReference>
<comment type="similarity">
    <text evidence="7">Belongs to the TRAP transporter small permease family.</text>
</comment>
<evidence type="ECO:0000313" key="9">
    <source>
        <dbReference type="EMBL" id="KEO60382.1"/>
    </source>
</evidence>
<evidence type="ECO:0000256" key="1">
    <source>
        <dbReference type="ARBA" id="ARBA00004651"/>
    </source>
</evidence>
<dbReference type="Proteomes" id="UP000027471">
    <property type="component" value="Unassembled WGS sequence"/>
</dbReference>
<comment type="caution">
    <text evidence="9">The sequence shown here is derived from an EMBL/GenBank/DDBJ whole genome shotgun (WGS) entry which is preliminary data.</text>
</comment>
<keyword evidence="10" id="KW-1185">Reference proteome</keyword>
<feature type="transmembrane region" description="Helical" evidence="7">
    <location>
        <begin position="137"/>
        <end position="159"/>
    </location>
</feature>
<dbReference type="InterPro" id="IPR055348">
    <property type="entry name" value="DctQ"/>
</dbReference>
<dbReference type="RefSeq" id="WP_038129514.1">
    <property type="nucleotide sequence ID" value="NZ_AUNB01000018.1"/>
</dbReference>
<keyword evidence="3" id="KW-1003">Cell membrane</keyword>
<evidence type="ECO:0000256" key="6">
    <source>
        <dbReference type="ARBA" id="ARBA00023136"/>
    </source>
</evidence>
<dbReference type="GO" id="GO:0005886">
    <property type="term" value="C:plasma membrane"/>
    <property type="evidence" value="ECO:0007669"/>
    <property type="project" value="UniProtKB-SubCell"/>
</dbReference>
<comment type="subunit">
    <text evidence="7">The complex comprises the extracytoplasmic solute receptor protein and the two transmembrane proteins.</text>
</comment>
<feature type="transmembrane region" description="Helical" evidence="7">
    <location>
        <begin position="12"/>
        <end position="36"/>
    </location>
</feature>
<accession>A0A074KFP3</accession>
<keyword evidence="7" id="KW-0997">Cell inner membrane</keyword>
<evidence type="ECO:0000256" key="5">
    <source>
        <dbReference type="ARBA" id="ARBA00022989"/>
    </source>
</evidence>
<evidence type="ECO:0000256" key="2">
    <source>
        <dbReference type="ARBA" id="ARBA00022448"/>
    </source>
</evidence>
<evidence type="ECO:0000259" key="8">
    <source>
        <dbReference type="Pfam" id="PF04290"/>
    </source>
</evidence>
<evidence type="ECO:0000256" key="3">
    <source>
        <dbReference type="ARBA" id="ARBA00022475"/>
    </source>
</evidence>
<reference evidence="9 10" key="1">
    <citation type="journal article" date="2015" name="Antonie Van Leeuwenhoek">
        <title>Thioclava indica sp. nov., isolated from surface seawater of the Indian Ocean.</title>
        <authorList>
            <person name="Liu Y."/>
            <person name="Lai Q."/>
            <person name="Du J."/>
            <person name="Xu H."/>
            <person name="Jiang L."/>
            <person name="Shao Z."/>
        </authorList>
    </citation>
    <scope>NUCLEOTIDE SEQUENCE [LARGE SCALE GENOMIC DNA]</scope>
    <source>
        <strain evidence="9 10">DT23-4</strain>
    </source>
</reference>
<feature type="domain" description="Tripartite ATP-independent periplasmic transporters DctQ component" evidence="8">
    <location>
        <begin position="57"/>
        <end position="163"/>
    </location>
</feature>
<feature type="transmembrane region" description="Helical" evidence="7">
    <location>
        <begin position="56"/>
        <end position="78"/>
    </location>
</feature>
<keyword evidence="6 7" id="KW-0472">Membrane</keyword>
<name>A0A074KFP3_9RHOB</name>
<evidence type="ECO:0000256" key="4">
    <source>
        <dbReference type="ARBA" id="ARBA00022692"/>
    </source>
</evidence>
<dbReference type="STRING" id="1353528.DT23_02540"/>
<organism evidence="9 10">
    <name type="scientific">Thioclava indica</name>
    <dbReference type="NCBI Taxonomy" id="1353528"/>
    <lineage>
        <taxon>Bacteria</taxon>
        <taxon>Pseudomonadati</taxon>
        <taxon>Pseudomonadota</taxon>
        <taxon>Alphaproteobacteria</taxon>
        <taxon>Rhodobacterales</taxon>
        <taxon>Paracoccaceae</taxon>
        <taxon>Thioclava</taxon>
    </lineage>
</organism>
<sequence length="164" mass="17318">MRTGIERVVQGLALAGGLILLALVGMTVLSSLGALGLKGAQAGWLPQPFAIGPYKAGYEIVELALPGIVFAMLPLVQLRHAHARVELLRGRGARGLDVLWQVVAAAMFALIAWRIGLGMVGKMRSGTETFLLALPVWWGYAACLPGAWGAAFVAGYNAIRQARA</sequence>
<dbReference type="eggNOG" id="COG3090">
    <property type="taxonomic scope" value="Bacteria"/>
</dbReference>
<keyword evidence="4 7" id="KW-0812">Transmembrane</keyword>
<dbReference type="EMBL" id="AUNB01000018">
    <property type="protein sequence ID" value="KEO60382.1"/>
    <property type="molecule type" value="Genomic_DNA"/>
</dbReference>
<dbReference type="AlphaFoldDB" id="A0A074KFP3"/>
<keyword evidence="5 7" id="KW-1133">Transmembrane helix</keyword>
<feature type="transmembrane region" description="Helical" evidence="7">
    <location>
        <begin position="98"/>
        <end position="117"/>
    </location>
</feature>
<gene>
    <name evidence="9" type="ORF">DT23_02540</name>
</gene>